<name>A0ABQ3PQ90_9ACTN</name>
<proteinExistence type="predicted"/>
<dbReference type="Proteomes" id="UP001052739">
    <property type="component" value="Unassembled WGS sequence"/>
</dbReference>
<feature type="region of interest" description="Disordered" evidence="1">
    <location>
        <begin position="31"/>
        <end position="54"/>
    </location>
</feature>
<dbReference type="EMBL" id="BNDW01000117">
    <property type="protein sequence ID" value="GHI27192.1"/>
    <property type="molecule type" value="Genomic_DNA"/>
</dbReference>
<sequence length="132" mass="13823">MEDPKEAAPTATPSADRLAISGAITVLLSTDGKGPDIGKPCAPPTGSKVKAGAEVRVTDSEGKTLGTQKLGAGHAGGSTLKTCNFSFSFKVPGEAENYEMTVEGFPPMQYTREDIRRGLSFYETEQGTLAPQ</sequence>
<reference evidence="2" key="1">
    <citation type="submission" date="2024-05" db="EMBL/GenBank/DDBJ databases">
        <title>Whole genome shotgun sequence of Streptomyces hydrogenans NBRC 13475.</title>
        <authorList>
            <person name="Komaki H."/>
            <person name="Tamura T."/>
        </authorList>
    </citation>
    <scope>NUCLEOTIDE SEQUENCE</scope>
    <source>
        <strain evidence="2">NBRC 13475</strain>
    </source>
</reference>
<accession>A0ABQ3PQ90</accession>
<evidence type="ECO:0000256" key="1">
    <source>
        <dbReference type="SAM" id="MobiDB-lite"/>
    </source>
</evidence>
<evidence type="ECO:0000313" key="2">
    <source>
        <dbReference type="EMBL" id="GHI27192.1"/>
    </source>
</evidence>
<organism evidence="2 3">
    <name type="scientific">Streptomyces hydrogenans</name>
    <dbReference type="NCBI Taxonomy" id="1873719"/>
    <lineage>
        <taxon>Bacteria</taxon>
        <taxon>Bacillati</taxon>
        <taxon>Actinomycetota</taxon>
        <taxon>Actinomycetes</taxon>
        <taxon>Kitasatosporales</taxon>
        <taxon>Streptomycetaceae</taxon>
        <taxon>Streptomyces</taxon>
    </lineage>
</organism>
<evidence type="ECO:0000313" key="3">
    <source>
        <dbReference type="Proteomes" id="UP001052739"/>
    </source>
</evidence>
<protein>
    <recommendedName>
        <fullName evidence="4">Lipoprotein</fullName>
    </recommendedName>
</protein>
<gene>
    <name evidence="2" type="ORF">Shyd_85630</name>
</gene>
<keyword evidence="3" id="KW-1185">Reference proteome</keyword>
<comment type="caution">
    <text evidence="2">The sequence shown here is derived from an EMBL/GenBank/DDBJ whole genome shotgun (WGS) entry which is preliminary data.</text>
</comment>
<evidence type="ECO:0008006" key="4">
    <source>
        <dbReference type="Google" id="ProtNLM"/>
    </source>
</evidence>